<accession>L7FK00</accession>
<dbReference type="KEGG" id="eiv:EIN_284560"/>
<dbReference type="PANTHER" id="PTHR48112:SF32">
    <property type="entry name" value="HIGH MOBILITY GROUP PROTEIN B3"/>
    <property type="match status" value="1"/>
</dbReference>
<dbReference type="Gene3D" id="1.10.30.10">
    <property type="entry name" value="High mobility group box domain"/>
    <property type="match status" value="1"/>
</dbReference>
<keyword evidence="3 4" id="KW-0539">Nucleus</keyword>
<evidence type="ECO:0000256" key="2">
    <source>
        <dbReference type="ARBA" id="ARBA00023125"/>
    </source>
</evidence>
<evidence type="ECO:0000313" key="8">
    <source>
        <dbReference type="Proteomes" id="UP000014680"/>
    </source>
</evidence>
<evidence type="ECO:0000259" key="6">
    <source>
        <dbReference type="PROSITE" id="PS50118"/>
    </source>
</evidence>
<dbReference type="SMART" id="SM00398">
    <property type="entry name" value="HMG"/>
    <property type="match status" value="1"/>
</dbReference>
<evidence type="ECO:0000256" key="1">
    <source>
        <dbReference type="ARBA" id="ARBA00004123"/>
    </source>
</evidence>
<dbReference type="Proteomes" id="UP000014680">
    <property type="component" value="Unassembled WGS sequence"/>
</dbReference>
<feature type="region of interest" description="Disordered" evidence="5">
    <location>
        <begin position="1"/>
        <end position="38"/>
    </location>
</feature>
<feature type="compositionally biased region" description="Basic and acidic residues" evidence="5">
    <location>
        <begin position="14"/>
        <end position="31"/>
    </location>
</feature>
<dbReference type="InterPro" id="IPR050342">
    <property type="entry name" value="HMGB"/>
</dbReference>
<dbReference type="InterPro" id="IPR036910">
    <property type="entry name" value="HMG_box_dom_sf"/>
</dbReference>
<evidence type="ECO:0000256" key="4">
    <source>
        <dbReference type="PROSITE-ProRule" id="PRU00267"/>
    </source>
</evidence>
<dbReference type="GO" id="GO:0003677">
    <property type="term" value="F:DNA binding"/>
    <property type="evidence" value="ECO:0007669"/>
    <property type="project" value="UniProtKB-UniRule"/>
</dbReference>
<dbReference type="CDD" id="cd00084">
    <property type="entry name" value="HMG-box_SF"/>
    <property type="match status" value="1"/>
</dbReference>
<dbReference type="PROSITE" id="PS50118">
    <property type="entry name" value="HMG_BOX_2"/>
    <property type="match status" value="1"/>
</dbReference>
<dbReference type="VEuPathDB" id="AmoebaDB:EIN_284560"/>
<dbReference type="OMA" id="KPYMEMA"/>
<feature type="domain" description="HMG box" evidence="6">
    <location>
        <begin position="32"/>
        <end position="100"/>
    </location>
</feature>
<comment type="subcellular location">
    <subcellularLocation>
        <location evidence="1">Nucleus</location>
    </subcellularLocation>
</comment>
<dbReference type="PANTHER" id="PTHR48112">
    <property type="entry name" value="HIGH MOBILITY GROUP PROTEIN DSP1"/>
    <property type="match status" value="1"/>
</dbReference>
<dbReference type="GO" id="GO:0005634">
    <property type="term" value="C:nucleus"/>
    <property type="evidence" value="ECO:0007669"/>
    <property type="project" value="UniProtKB-SubCell"/>
</dbReference>
<proteinExistence type="predicted"/>
<dbReference type="SUPFAM" id="SSF47095">
    <property type="entry name" value="HMG-box"/>
    <property type="match status" value="1"/>
</dbReference>
<sequence length="106" mass="12374">MPKDNKKAKKVDKKAKVEKEKKPKKEKDPNKPKKPASAYLLYCQEVRPSVKEKNPEMKQKDILGVIGKMWKDLSESEKKKYTDMYDANKKVYEEQVKADEGKAKED</sequence>
<evidence type="ECO:0000313" key="7">
    <source>
        <dbReference type="EMBL" id="ELP84880.1"/>
    </source>
</evidence>
<name>L7FK00_ENTIV</name>
<evidence type="ECO:0000256" key="3">
    <source>
        <dbReference type="ARBA" id="ARBA00023242"/>
    </source>
</evidence>
<dbReference type="Pfam" id="PF00505">
    <property type="entry name" value="HMG_box"/>
    <property type="match status" value="1"/>
</dbReference>
<keyword evidence="2 4" id="KW-0238">DNA-binding</keyword>
<dbReference type="InterPro" id="IPR009071">
    <property type="entry name" value="HMG_box_dom"/>
</dbReference>
<protein>
    <submittedName>
        <fullName evidence="7">High mobility group protein B3, putative</fullName>
    </submittedName>
</protein>
<evidence type="ECO:0000256" key="5">
    <source>
        <dbReference type="SAM" id="MobiDB-lite"/>
    </source>
</evidence>
<keyword evidence="8" id="KW-1185">Reference proteome</keyword>
<dbReference type="RefSeq" id="XP_004184226.1">
    <property type="nucleotide sequence ID" value="XM_004184178.1"/>
</dbReference>
<dbReference type="EMBL" id="KB207106">
    <property type="protein sequence ID" value="ELP84880.1"/>
    <property type="molecule type" value="Genomic_DNA"/>
</dbReference>
<dbReference type="AlphaFoldDB" id="L7FK00"/>
<feature type="compositionally biased region" description="Basic residues" evidence="5">
    <location>
        <begin position="1"/>
        <end position="13"/>
    </location>
</feature>
<feature type="DNA-binding region" description="HMG box" evidence="4">
    <location>
        <begin position="32"/>
        <end position="100"/>
    </location>
</feature>
<reference evidence="7 8" key="1">
    <citation type="submission" date="2012-10" db="EMBL/GenBank/DDBJ databases">
        <authorList>
            <person name="Zafar N."/>
            <person name="Inman J."/>
            <person name="Hall N."/>
            <person name="Lorenzi H."/>
            <person name="Caler E."/>
        </authorList>
    </citation>
    <scope>NUCLEOTIDE SEQUENCE [LARGE SCALE GENOMIC DNA]</scope>
    <source>
        <strain evidence="7 8">IP1</strain>
    </source>
</reference>
<dbReference type="OrthoDB" id="20103at2759"/>
<gene>
    <name evidence="7" type="ORF">EIN_284560</name>
</gene>
<dbReference type="GeneID" id="14883812"/>
<organism evidence="7 8">
    <name type="scientific">Entamoeba invadens IP1</name>
    <dbReference type="NCBI Taxonomy" id="370355"/>
    <lineage>
        <taxon>Eukaryota</taxon>
        <taxon>Amoebozoa</taxon>
        <taxon>Evosea</taxon>
        <taxon>Archamoebae</taxon>
        <taxon>Mastigamoebida</taxon>
        <taxon>Entamoebidae</taxon>
        <taxon>Entamoeba</taxon>
    </lineage>
</organism>